<keyword evidence="8" id="KW-1133">Transmembrane helix</keyword>
<dbReference type="InterPro" id="IPR003594">
    <property type="entry name" value="HATPase_dom"/>
</dbReference>
<feature type="domain" description="Histidine kinase" evidence="9">
    <location>
        <begin position="221"/>
        <end position="442"/>
    </location>
</feature>
<dbReference type="InterPro" id="IPR000014">
    <property type="entry name" value="PAS"/>
</dbReference>
<sequence length="442" mass="49919">MTTLKENLNFISWLLAFSILLTITIIVVNAENLIAVTLSLVLITGLVAVRLTQVYVNSNKRLKRLLKALANDDPTLGFSKDDPLVKEFNLVRHRIHQSRTELEVQHQFLEMLLIHLDSGVLVLDENNHLLHKNPALDRLLGILPQDIKDVAWGQLGLFIQDSTQSSRNVLPWKSGEHNDTLSVRISCSNIQGKRVKIVNVQSIYQALQAKEQQAYKQLTRVLTHEIANSIMPLASLAQTCKALIPDDTQFDDRENKEDLDLALDTIANRASQLDKFIKQFSRATRLPLPTLQRVEIRKLVEQVLALHKQALSELSIKVDVDANLSEYWVMADKAQLEQLLVNLVKNSMEALKTVSLKQLKIFLYYNAQSQLIIEIQDSGIGIEPHVVEQIFIPFFTTKQEGSGIGLSLSKQIMVNHGGDLIYVDNLNRDNRLNGACFRVVFG</sequence>
<dbReference type="PROSITE" id="PS50112">
    <property type="entry name" value="PAS"/>
    <property type="match status" value="1"/>
</dbReference>
<dbReference type="PROSITE" id="PS50109">
    <property type="entry name" value="HIS_KIN"/>
    <property type="match status" value="1"/>
</dbReference>
<dbReference type="RefSeq" id="WP_142891714.1">
    <property type="nucleotide sequence ID" value="NZ_ML660160.1"/>
</dbReference>
<evidence type="ECO:0000256" key="2">
    <source>
        <dbReference type="ARBA" id="ARBA00012438"/>
    </source>
</evidence>
<dbReference type="OrthoDB" id="1931120at2"/>
<proteinExistence type="predicted"/>
<evidence type="ECO:0000256" key="6">
    <source>
        <dbReference type="ARBA" id="ARBA00022840"/>
    </source>
</evidence>
<evidence type="ECO:0000256" key="1">
    <source>
        <dbReference type="ARBA" id="ARBA00000085"/>
    </source>
</evidence>
<evidence type="ECO:0000256" key="8">
    <source>
        <dbReference type="SAM" id="Phobius"/>
    </source>
</evidence>
<protein>
    <recommendedName>
        <fullName evidence="2">histidine kinase</fullName>
        <ecNumber evidence="2">2.7.13.3</ecNumber>
    </recommendedName>
</protein>
<accession>A0A545UJL6</accession>
<dbReference type="InterPro" id="IPR005467">
    <property type="entry name" value="His_kinase_dom"/>
</dbReference>
<evidence type="ECO:0000256" key="3">
    <source>
        <dbReference type="ARBA" id="ARBA00022679"/>
    </source>
</evidence>
<evidence type="ECO:0000259" key="10">
    <source>
        <dbReference type="PROSITE" id="PS50112"/>
    </source>
</evidence>
<keyword evidence="6" id="KW-0067">ATP-binding</keyword>
<dbReference type="AlphaFoldDB" id="A0A545UJL6"/>
<dbReference type="PANTHER" id="PTHR43065:SF46">
    <property type="entry name" value="C4-DICARBOXYLATE TRANSPORT SENSOR PROTEIN DCTB"/>
    <property type="match status" value="1"/>
</dbReference>
<evidence type="ECO:0000256" key="5">
    <source>
        <dbReference type="ARBA" id="ARBA00022777"/>
    </source>
</evidence>
<keyword evidence="4" id="KW-0547">Nucleotide-binding</keyword>
<dbReference type="SMART" id="SM00387">
    <property type="entry name" value="HATPase_c"/>
    <property type="match status" value="1"/>
</dbReference>
<dbReference type="GO" id="GO:0005524">
    <property type="term" value="F:ATP binding"/>
    <property type="evidence" value="ECO:0007669"/>
    <property type="project" value="UniProtKB-KW"/>
</dbReference>
<evidence type="ECO:0000313" key="12">
    <source>
        <dbReference type="Proteomes" id="UP000315439"/>
    </source>
</evidence>
<keyword evidence="8" id="KW-0812">Transmembrane</keyword>
<gene>
    <name evidence="11" type="ORF">FLL46_01845</name>
</gene>
<keyword evidence="5 11" id="KW-0418">Kinase</keyword>
<feature type="transmembrane region" description="Helical" evidence="8">
    <location>
        <begin position="7"/>
        <end position="28"/>
    </location>
</feature>
<dbReference type="SUPFAM" id="SSF55874">
    <property type="entry name" value="ATPase domain of HSP90 chaperone/DNA topoisomerase II/histidine kinase"/>
    <property type="match status" value="1"/>
</dbReference>
<keyword evidence="12" id="KW-1185">Reference proteome</keyword>
<dbReference type="PRINTS" id="PR00344">
    <property type="entry name" value="BCTRLSENSOR"/>
</dbReference>
<dbReference type="Gene3D" id="3.30.565.10">
    <property type="entry name" value="Histidine kinase-like ATPase, C-terminal domain"/>
    <property type="match status" value="1"/>
</dbReference>
<evidence type="ECO:0000259" key="9">
    <source>
        <dbReference type="PROSITE" id="PS50109"/>
    </source>
</evidence>
<feature type="transmembrane region" description="Helical" evidence="8">
    <location>
        <begin position="34"/>
        <end position="56"/>
    </location>
</feature>
<reference evidence="11 12" key="1">
    <citation type="submission" date="2019-07" db="EMBL/GenBank/DDBJ databases">
        <title>Draft genome for Aliikangiella sp. M105.</title>
        <authorList>
            <person name="Wang G."/>
        </authorList>
    </citation>
    <scope>NUCLEOTIDE SEQUENCE [LARGE SCALE GENOMIC DNA]</scope>
    <source>
        <strain evidence="11 12">M105</strain>
    </source>
</reference>
<comment type="caution">
    <text evidence="11">The sequence shown here is derived from an EMBL/GenBank/DDBJ whole genome shotgun (WGS) entry which is preliminary data.</text>
</comment>
<keyword evidence="3" id="KW-0808">Transferase</keyword>
<dbReference type="InterPro" id="IPR036890">
    <property type="entry name" value="HATPase_C_sf"/>
</dbReference>
<dbReference type="EMBL" id="VIKS01000001">
    <property type="protein sequence ID" value="TQV89650.1"/>
    <property type="molecule type" value="Genomic_DNA"/>
</dbReference>
<evidence type="ECO:0000256" key="4">
    <source>
        <dbReference type="ARBA" id="ARBA00022741"/>
    </source>
</evidence>
<keyword evidence="8" id="KW-0472">Membrane</keyword>
<name>A0A545UJL6_9GAMM</name>
<dbReference type="PANTHER" id="PTHR43065">
    <property type="entry name" value="SENSOR HISTIDINE KINASE"/>
    <property type="match status" value="1"/>
</dbReference>
<dbReference type="InterPro" id="IPR004358">
    <property type="entry name" value="Sig_transdc_His_kin-like_C"/>
</dbReference>
<dbReference type="Pfam" id="PF02518">
    <property type="entry name" value="HATPase_c"/>
    <property type="match status" value="1"/>
</dbReference>
<keyword evidence="7" id="KW-0902">Two-component regulatory system</keyword>
<feature type="domain" description="PAS" evidence="10">
    <location>
        <begin position="105"/>
        <end position="147"/>
    </location>
</feature>
<dbReference type="EC" id="2.7.13.3" evidence="2"/>
<evidence type="ECO:0000313" key="11">
    <source>
        <dbReference type="EMBL" id="TQV89650.1"/>
    </source>
</evidence>
<dbReference type="GO" id="GO:0000160">
    <property type="term" value="P:phosphorelay signal transduction system"/>
    <property type="evidence" value="ECO:0007669"/>
    <property type="project" value="UniProtKB-KW"/>
</dbReference>
<organism evidence="11 12">
    <name type="scientific">Aliikangiella coralliicola</name>
    <dbReference type="NCBI Taxonomy" id="2592383"/>
    <lineage>
        <taxon>Bacteria</taxon>
        <taxon>Pseudomonadati</taxon>
        <taxon>Pseudomonadota</taxon>
        <taxon>Gammaproteobacteria</taxon>
        <taxon>Oceanospirillales</taxon>
        <taxon>Pleioneaceae</taxon>
        <taxon>Aliikangiella</taxon>
    </lineage>
</organism>
<evidence type="ECO:0000256" key="7">
    <source>
        <dbReference type="ARBA" id="ARBA00023012"/>
    </source>
</evidence>
<dbReference type="GO" id="GO:0004673">
    <property type="term" value="F:protein histidine kinase activity"/>
    <property type="evidence" value="ECO:0007669"/>
    <property type="project" value="UniProtKB-EC"/>
</dbReference>
<dbReference type="Proteomes" id="UP000315439">
    <property type="component" value="Unassembled WGS sequence"/>
</dbReference>
<comment type="catalytic activity">
    <reaction evidence="1">
        <text>ATP + protein L-histidine = ADP + protein N-phospho-L-histidine.</text>
        <dbReference type="EC" id="2.7.13.3"/>
    </reaction>
</comment>